<keyword evidence="3" id="KW-1185">Reference proteome</keyword>
<dbReference type="InterPro" id="IPR029063">
    <property type="entry name" value="SAM-dependent_MTases_sf"/>
</dbReference>
<dbReference type="SUPFAM" id="SSF53335">
    <property type="entry name" value="S-adenosyl-L-methionine-dependent methyltransferases"/>
    <property type="match status" value="1"/>
</dbReference>
<feature type="region of interest" description="Disordered" evidence="1">
    <location>
        <begin position="21"/>
        <end position="59"/>
    </location>
</feature>
<gene>
    <name evidence="2" type="ORF">DFH08DRAFT_864782</name>
</gene>
<evidence type="ECO:0000313" key="3">
    <source>
        <dbReference type="Proteomes" id="UP001218218"/>
    </source>
</evidence>
<sequence>MSYKNGYANGLSVDDHAKDAHNLATNGYPNGHGNSFKDQHDSSEVPLAEKPSSPIVSHPELHSNLTKVDVDFEHFFLIGKPRRIPPQFTIELTEHTYLPKVDNPRRDWVSSVAVPAFLAYRAQNQVRAFATIGTGAGLDAIGACDIFDLDQIAVTDIHEGVVDAARRNICKATAGIGVHLVAATGDLLCPLADHSSAYDLIYENLPNIPMRPDCAIDDGQTSATYVLGRTEEIPLVATANLLALHFLALCQAKPLLSPNGAVLSSIGGRVCIDILLGMAVDAGYSAKILTYTWKIQSEPEEVIGGYKKNQEDGLGPFYFYPVSVLEKTFGCMTPAEAGSKAKEIEATLYQHRVDAAVAYDLHANGLIMGHTVVIVQSKPTAM</sequence>
<protein>
    <submittedName>
        <fullName evidence="2">Uncharacterized protein</fullName>
    </submittedName>
</protein>
<dbReference type="AlphaFoldDB" id="A0AAD7EUC6"/>
<organism evidence="2 3">
    <name type="scientific">Mycena albidolilacea</name>
    <dbReference type="NCBI Taxonomy" id="1033008"/>
    <lineage>
        <taxon>Eukaryota</taxon>
        <taxon>Fungi</taxon>
        <taxon>Dikarya</taxon>
        <taxon>Basidiomycota</taxon>
        <taxon>Agaricomycotina</taxon>
        <taxon>Agaricomycetes</taxon>
        <taxon>Agaricomycetidae</taxon>
        <taxon>Agaricales</taxon>
        <taxon>Marasmiineae</taxon>
        <taxon>Mycenaceae</taxon>
        <taxon>Mycena</taxon>
    </lineage>
</organism>
<evidence type="ECO:0000313" key="2">
    <source>
        <dbReference type="EMBL" id="KAJ7349211.1"/>
    </source>
</evidence>
<dbReference type="EMBL" id="JARIHO010000016">
    <property type="protein sequence ID" value="KAJ7349211.1"/>
    <property type="molecule type" value="Genomic_DNA"/>
</dbReference>
<accession>A0AAD7EUC6</accession>
<dbReference type="Proteomes" id="UP001218218">
    <property type="component" value="Unassembled WGS sequence"/>
</dbReference>
<proteinExistence type="predicted"/>
<dbReference type="Gene3D" id="3.40.50.150">
    <property type="entry name" value="Vaccinia Virus protein VP39"/>
    <property type="match status" value="1"/>
</dbReference>
<reference evidence="2" key="1">
    <citation type="submission" date="2023-03" db="EMBL/GenBank/DDBJ databases">
        <title>Massive genome expansion in bonnet fungi (Mycena s.s.) driven by repeated elements and novel gene families across ecological guilds.</title>
        <authorList>
            <consortium name="Lawrence Berkeley National Laboratory"/>
            <person name="Harder C.B."/>
            <person name="Miyauchi S."/>
            <person name="Viragh M."/>
            <person name="Kuo A."/>
            <person name="Thoen E."/>
            <person name="Andreopoulos B."/>
            <person name="Lu D."/>
            <person name="Skrede I."/>
            <person name="Drula E."/>
            <person name="Henrissat B."/>
            <person name="Morin E."/>
            <person name="Kohler A."/>
            <person name="Barry K."/>
            <person name="LaButti K."/>
            <person name="Morin E."/>
            <person name="Salamov A."/>
            <person name="Lipzen A."/>
            <person name="Mereny Z."/>
            <person name="Hegedus B."/>
            <person name="Baldrian P."/>
            <person name="Stursova M."/>
            <person name="Weitz H."/>
            <person name="Taylor A."/>
            <person name="Grigoriev I.V."/>
            <person name="Nagy L.G."/>
            <person name="Martin F."/>
            <person name="Kauserud H."/>
        </authorList>
    </citation>
    <scope>NUCLEOTIDE SEQUENCE</scope>
    <source>
        <strain evidence="2">CBHHK002</strain>
    </source>
</reference>
<evidence type="ECO:0000256" key="1">
    <source>
        <dbReference type="SAM" id="MobiDB-lite"/>
    </source>
</evidence>
<name>A0AAD7EUC6_9AGAR</name>
<comment type="caution">
    <text evidence="2">The sequence shown here is derived from an EMBL/GenBank/DDBJ whole genome shotgun (WGS) entry which is preliminary data.</text>
</comment>